<dbReference type="Pfam" id="PF02825">
    <property type="entry name" value="WWE"/>
    <property type="match status" value="2"/>
</dbReference>
<feature type="region of interest" description="Disordered" evidence="6">
    <location>
        <begin position="19"/>
        <end position="38"/>
    </location>
</feature>
<evidence type="ECO:0000256" key="5">
    <source>
        <dbReference type="PROSITE-ProRule" id="PRU00723"/>
    </source>
</evidence>
<dbReference type="PANTHER" id="PTHR45740">
    <property type="entry name" value="POLY [ADP-RIBOSE] POLYMERASE"/>
    <property type="match status" value="1"/>
</dbReference>
<keyword evidence="10" id="KW-1185">Reference proteome</keyword>
<dbReference type="InterPro" id="IPR004170">
    <property type="entry name" value="WWE_dom"/>
</dbReference>
<proteinExistence type="inferred from homology"/>
<dbReference type="Pfam" id="PF23466">
    <property type="entry name" value="WWE_4"/>
    <property type="match status" value="1"/>
</dbReference>
<dbReference type="Ensembl" id="ENSSORT00005036121.1">
    <property type="protein sequence ID" value="ENSSORP00005035186.1"/>
    <property type="gene ID" value="ENSSORG00005016601.1"/>
</dbReference>
<feature type="domain" description="C3H1-type" evidence="7">
    <location>
        <begin position="1"/>
        <end position="21"/>
    </location>
</feature>
<evidence type="ECO:0000256" key="4">
    <source>
        <dbReference type="ARBA" id="ARBA00024347"/>
    </source>
</evidence>
<dbReference type="UniPathway" id="UPA00143"/>
<reference evidence="9" key="3">
    <citation type="submission" date="2025-09" db="UniProtKB">
        <authorList>
            <consortium name="Ensembl"/>
        </authorList>
    </citation>
    <scope>IDENTIFICATION</scope>
</reference>
<evidence type="ECO:0000259" key="8">
    <source>
        <dbReference type="PROSITE" id="PS50918"/>
    </source>
</evidence>
<dbReference type="InterPro" id="IPR051712">
    <property type="entry name" value="ARTD-AVP"/>
</dbReference>
<evidence type="ECO:0000259" key="7">
    <source>
        <dbReference type="PROSITE" id="PS50103"/>
    </source>
</evidence>
<dbReference type="Proteomes" id="UP000472271">
    <property type="component" value="Chromosome 12"/>
</dbReference>
<keyword evidence="5" id="KW-0863">Zinc-finger</keyword>
<name>A0A673AZ96_9TELE</name>
<keyword evidence="5" id="KW-0479">Metal-binding</keyword>
<evidence type="ECO:0000256" key="6">
    <source>
        <dbReference type="SAM" id="MobiDB-lite"/>
    </source>
</evidence>
<evidence type="ECO:0000313" key="10">
    <source>
        <dbReference type="Proteomes" id="UP000472271"/>
    </source>
</evidence>
<reference evidence="9" key="2">
    <citation type="submission" date="2025-08" db="UniProtKB">
        <authorList>
            <consortium name="Ensembl"/>
        </authorList>
    </citation>
    <scope>IDENTIFICATION</scope>
</reference>
<evidence type="ECO:0000313" key="9">
    <source>
        <dbReference type="Ensembl" id="ENSSORP00005035186.1"/>
    </source>
</evidence>
<protein>
    <submittedName>
        <fullName evidence="9">Uncharacterized LOC115429234</fullName>
    </submittedName>
</protein>
<dbReference type="GO" id="GO:0005634">
    <property type="term" value="C:nucleus"/>
    <property type="evidence" value="ECO:0007669"/>
    <property type="project" value="UniProtKB-SubCell"/>
</dbReference>
<gene>
    <name evidence="9" type="primary">si:ch211-244b2.4</name>
</gene>
<dbReference type="SUPFAM" id="SSF117839">
    <property type="entry name" value="WWE domain"/>
    <property type="match status" value="2"/>
</dbReference>
<comment type="pathway">
    <text evidence="2">Protein modification; protein ubiquitination.</text>
</comment>
<feature type="domain" description="WWE" evidence="8">
    <location>
        <begin position="98"/>
        <end position="189"/>
    </location>
</feature>
<feature type="zinc finger region" description="C3H1-type" evidence="5">
    <location>
        <begin position="1"/>
        <end position="21"/>
    </location>
</feature>
<evidence type="ECO:0000256" key="2">
    <source>
        <dbReference type="ARBA" id="ARBA00004906"/>
    </source>
</evidence>
<dbReference type="GO" id="GO:0008270">
    <property type="term" value="F:zinc ion binding"/>
    <property type="evidence" value="ECO:0007669"/>
    <property type="project" value="UniProtKB-KW"/>
</dbReference>
<evidence type="ECO:0000256" key="1">
    <source>
        <dbReference type="ARBA" id="ARBA00004123"/>
    </source>
</evidence>
<accession>A0A673AZ96</accession>
<dbReference type="PROSITE" id="PS50103">
    <property type="entry name" value="ZF_C3H1"/>
    <property type="match status" value="1"/>
</dbReference>
<reference evidence="9" key="1">
    <citation type="submission" date="2019-06" db="EMBL/GenBank/DDBJ databases">
        <authorList>
            <consortium name="Wellcome Sanger Institute Data Sharing"/>
        </authorList>
    </citation>
    <scope>NUCLEOTIDE SEQUENCE [LARGE SCALE GENOMIC DNA]</scope>
</reference>
<sequence length="285" mass="32997">MYALSGNCRYGLQCKLKHPKGQKAAPTARQQSSDQRHPKLTDGRFYQWQLNDGNGWRDIDNDHVIEAQFSLPHTKSIKIYNTPYGAVTIDFTKMRIYGKDLKVRRLDDGNTVWMWYCILHRGWVKYGDKDSKGNSGPIKSSDIERKFQSNPASSFTFTVGANTFEIRFREMRQMGKKRKRKVARRPLYRQQQAGAAVPQAASAFQNMSLGKKPQWQFEGKGGTWHTFKNRPECPVSSDDIEMKYQQNQSSMAFKVNGQPYKLDFTAMTQLNLTTKHKRKVRRVLI</sequence>
<dbReference type="InterPro" id="IPR018123">
    <property type="entry name" value="WWE-dom_subgr"/>
</dbReference>
<keyword evidence="5" id="KW-0862">Zinc</keyword>
<evidence type="ECO:0000256" key="3">
    <source>
        <dbReference type="ARBA" id="ARBA00023242"/>
    </source>
</evidence>
<dbReference type="AlphaFoldDB" id="A0A673AZ96"/>
<dbReference type="InParanoid" id="A0A673AZ96"/>
<feature type="domain" description="WWE" evidence="8">
    <location>
        <begin position="200"/>
        <end position="282"/>
    </location>
</feature>
<organism evidence="9 10">
    <name type="scientific">Sphaeramia orbicularis</name>
    <name type="common">orbiculate cardinalfish</name>
    <dbReference type="NCBI Taxonomy" id="375764"/>
    <lineage>
        <taxon>Eukaryota</taxon>
        <taxon>Metazoa</taxon>
        <taxon>Chordata</taxon>
        <taxon>Craniata</taxon>
        <taxon>Vertebrata</taxon>
        <taxon>Euteleostomi</taxon>
        <taxon>Actinopterygii</taxon>
        <taxon>Neopterygii</taxon>
        <taxon>Teleostei</taxon>
        <taxon>Neoteleostei</taxon>
        <taxon>Acanthomorphata</taxon>
        <taxon>Gobiaria</taxon>
        <taxon>Kurtiformes</taxon>
        <taxon>Apogonoidei</taxon>
        <taxon>Apogonidae</taxon>
        <taxon>Apogoninae</taxon>
        <taxon>Sphaeramia</taxon>
    </lineage>
</organism>
<dbReference type="FunCoup" id="A0A673AZ96">
    <property type="interactions" value="36"/>
</dbReference>
<keyword evidence="3" id="KW-0539">Nucleus</keyword>
<dbReference type="InterPro" id="IPR037197">
    <property type="entry name" value="WWE_dom_sf"/>
</dbReference>
<dbReference type="InterPro" id="IPR000571">
    <property type="entry name" value="Znf_CCCH"/>
</dbReference>
<dbReference type="GO" id="GO:0016567">
    <property type="term" value="P:protein ubiquitination"/>
    <property type="evidence" value="ECO:0007669"/>
    <property type="project" value="UniProtKB-UniPathway"/>
</dbReference>
<dbReference type="PANTHER" id="PTHR45740:SF14">
    <property type="entry name" value="NOVEL PROTEIN"/>
    <property type="match status" value="1"/>
</dbReference>
<dbReference type="SMART" id="SM00678">
    <property type="entry name" value="WWE"/>
    <property type="match status" value="1"/>
</dbReference>
<dbReference type="GO" id="GO:1990404">
    <property type="term" value="F:NAD+-protein mono-ADP-ribosyltransferase activity"/>
    <property type="evidence" value="ECO:0007669"/>
    <property type="project" value="TreeGrafter"/>
</dbReference>
<comment type="subcellular location">
    <subcellularLocation>
        <location evidence="1">Nucleus</location>
    </subcellularLocation>
</comment>
<dbReference type="GO" id="GO:0003950">
    <property type="term" value="F:NAD+ poly-ADP-ribosyltransferase activity"/>
    <property type="evidence" value="ECO:0007669"/>
    <property type="project" value="TreeGrafter"/>
</dbReference>
<dbReference type="PROSITE" id="PS50918">
    <property type="entry name" value="WWE"/>
    <property type="match status" value="2"/>
</dbReference>
<comment type="similarity">
    <text evidence="4">Belongs to the ARTD/PARP family.</text>
</comment>
<dbReference type="Gene3D" id="3.30.720.50">
    <property type="match status" value="2"/>
</dbReference>